<evidence type="ECO:0000313" key="4">
    <source>
        <dbReference type="Proteomes" id="UP000823637"/>
    </source>
</evidence>
<feature type="signal peptide" evidence="2">
    <location>
        <begin position="1"/>
        <end position="19"/>
    </location>
</feature>
<gene>
    <name evidence="3" type="ORF">IAC32_00425</name>
</gene>
<keyword evidence="1" id="KW-1133">Transmembrane helix</keyword>
<accession>A0A9D9EG29</accession>
<dbReference type="AlphaFoldDB" id="A0A9D9EG29"/>
<reference evidence="3" key="2">
    <citation type="journal article" date="2021" name="PeerJ">
        <title>Extensive microbial diversity within the chicken gut microbiome revealed by metagenomics and culture.</title>
        <authorList>
            <person name="Gilroy R."/>
            <person name="Ravi A."/>
            <person name="Getino M."/>
            <person name="Pursley I."/>
            <person name="Horton D.L."/>
            <person name="Alikhan N.F."/>
            <person name="Baker D."/>
            <person name="Gharbi K."/>
            <person name="Hall N."/>
            <person name="Watson M."/>
            <person name="Adriaenssens E.M."/>
            <person name="Foster-Nyarko E."/>
            <person name="Jarju S."/>
            <person name="Secka A."/>
            <person name="Antonio M."/>
            <person name="Oren A."/>
            <person name="Chaudhuri R.R."/>
            <person name="La Ragione R."/>
            <person name="Hildebrand F."/>
            <person name="Pallen M.J."/>
        </authorList>
    </citation>
    <scope>NUCLEOTIDE SEQUENCE</scope>
    <source>
        <strain evidence="3">D3-1215</strain>
    </source>
</reference>
<reference evidence="3" key="1">
    <citation type="submission" date="2020-10" db="EMBL/GenBank/DDBJ databases">
        <authorList>
            <person name="Gilroy R."/>
        </authorList>
    </citation>
    <scope>NUCLEOTIDE SEQUENCE</scope>
    <source>
        <strain evidence="3">D3-1215</strain>
    </source>
</reference>
<dbReference type="EMBL" id="JADIMR010000005">
    <property type="protein sequence ID" value="MBO8446200.1"/>
    <property type="molecule type" value="Genomic_DNA"/>
</dbReference>
<evidence type="ECO:0000313" key="3">
    <source>
        <dbReference type="EMBL" id="MBO8446200.1"/>
    </source>
</evidence>
<sequence length="210" mass="22982">MKKTFLISLFLLFTSSVFAVSIPGGGLGTEDNFSDNYFYFEGIGLRSMDQVGNSPFKPGTTGEIAETWEGTWDTTGGGGTSAVEAMRMSPSAYLDANLDKFEHHVWYPSSYDLPDGTPIPPDYQSTFEQIVADITAECTGKGGDELDCQNYAVDVYNLALPYFAYSLGQNPSFIGYFMAPVSTDVALMAMFAGAYLAFALWRKKRSMAKI</sequence>
<keyword evidence="2" id="KW-0732">Signal</keyword>
<protein>
    <submittedName>
        <fullName evidence="3">Uncharacterized protein</fullName>
    </submittedName>
</protein>
<evidence type="ECO:0000256" key="1">
    <source>
        <dbReference type="SAM" id="Phobius"/>
    </source>
</evidence>
<organism evidence="3 4">
    <name type="scientific">Candidatus Enterocola intestinipullorum</name>
    <dbReference type="NCBI Taxonomy" id="2840783"/>
    <lineage>
        <taxon>Bacteria</taxon>
        <taxon>Pseudomonadati</taxon>
        <taxon>Bacteroidota</taxon>
        <taxon>Bacteroidia</taxon>
        <taxon>Bacteroidales</taxon>
        <taxon>Candidatus Enterocola</taxon>
    </lineage>
</organism>
<proteinExistence type="predicted"/>
<dbReference type="Proteomes" id="UP000823637">
    <property type="component" value="Unassembled WGS sequence"/>
</dbReference>
<feature type="chain" id="PRO_5038724290" evidence="2">
    <location>
        <begin position="20"/>
        <end position="210"/>
    </location>
</feature>
<comment type="caution">
    <text evidence="3">The sequence shown here is derived from an EMBL/GenBank/DDBJ whole genome shotgun (WGS) entry which is preliminary data.</text>
</comment>
<name>A0A9D9EG29_9BACT</name>
<feature type="transmembrane region" description="Helical" evidence="1">
    <location>
        <begin position="173"/>
        <end position="201"/>
    </location>
</feature>
<keyword evidence="1" id="KW-0812">Transmembrane</keyword>
<evidence type="ECO:0000256" key="2">
    <source>
        <dbReference type="SAM" id="SignalP"/>
    </source>
</evidence>
<keyword evidence="1" id="KW-0472">Membrane</keyword>